<dbReference type="InterPro" id="IPR001119">
    <property type="entry name" value="SLH_dom"/>
</dbReference>
<protein>
    <submittedName>
        <fullName evidence="3">Glycosyl hydrolase family 18 protein</fullName>
    </submittedName>
</protein>
<dbReference type="PROSITE" id="PS51910">
    <property type="entry name" value="GH18_2"/>
    <property type="match status" value="1"/>
</dbReference>
<evidence type="ECO:0000313" key="4">
    <source>
        <dbReference type="Proteomes" id="UP001597362"/>
    </source>
</evidence>
<dbReference type="SUPFAM" id="SSF51445">
    <property type="entry name" value="(Trans)glycosidases"/>
    <property type="match status" value="1"/>
</dbReference>
<dbReference type="Gene3D" id="3.20.20.80">
    <property type="entry name" value="Glycosidases"/>
    <property type="match status" value="1"/>
</dbReference>
<evidence type="ECO:0000259" key="2">
    <source>
        <dbReference type="PROSITE" id="PS51910"/>
    </source>
</evidence>
<dbReference type="Pfam" id="PF00704">
    <property type="entry name" value="Glyco_hydro_18"/>
    <property type="match status" value="1"/>
</dbReference>
<dbReference type="InterPro" id="IPR001223">
    <property type="entry name" value="Glyco_hydro18_cat"/>
</dbReference>
<dbReference type="InterPro" id="IPR017853">
    <property type="entry name" value="GH"/>
</dbReference>
<gene>
    <name evidence="3" type="ORF">ACFSJH_15810</name>
</gene>
<dbReference type="GO" id="GO:0016787">
    <property type="term" value="F:hydrolase activity"/>
    <property type="evidence" value="ECO:0007669"/>
    <property type="project" value="UniProtKB-KW"/>
</dbReference>
<dbReference type="InterPro" id="IPR011583">
    <property type="entry name" value="Chitinase_II/V-like_cat"/>
</dbReference>
<dbReference type="RefSeq" id="WP_377774130.1">
    <property type="nucleotide sequence ID" value="NZ_JBHUHO010000037.1"/>
</dbReference>
<evidence type="ECO:0000313" key="3">
    <source>
        <dbReference type="EMBL" id="MFD2117195.1"/>
    </source>
</evidence>
<dbReference type="SMART" id="SM00636">
    <property type="entry name" value="Glyco_18"/>
    <property type="match status" value="1"/>
</dbReference>
<name>A0ABW4YNE7_9BACL</name>
<dbReference type="PANTHER" id="PTHR46066:SF2">
    <property type="entry name" value="CHITINASE DOMAIN-CONTAINING PROTEIN 1"/>
    <property type="match status" value="1"/>
</dbReference>
<reference evidence="4" key="1">
    <citation type="journal article" date="2019" name="Int. J. Syst. Evol. Microbiol.">
        <title>The Global Catalogue of Microorganisms (GCM) 10K type strain sequencing project: providing services to taxonomists for standard genome sequencing and annotation.</title>
        <authorList>
            <consortium name="The Broad Institute Genomics Platform"/>
            <consortium name="The Broad Institute Genome Sequencing Center for Infectious Disease"/>
            <person name="Wu L."/>
            <person name="Ma J."/>
        </authorList>
    </citation>
    <scope>NUCLEOTIDE SEQUENCE [LARGE SCALE GENOMIC DNA]</scope>
    <source>
        <strain evidence="4">GH52</strain>
    </source>
</reference>
<dbReference type="PANTHER" id="PTHR46066">
    <property type="entry name" value="CHITINASE DOMAIN-CONTAINING PROTEIN 1 FAMILY MEMBER"/>
    <property type="match status" value="1"/>
</dbReference>
<feature type="domain" description="GH18" evidence="2">
    <location>
        <begin position="237"/>
        <end position="547"/>
    </location>
</feature>
<feature type="domain" description="SLH" evidence="1">
    <location>
        <begin position="37"/>
        <end position="100"/>
    </location>
</feature>
<dbReference type="Proteomes" id="UP001597362">
    <property type="component" value="Unassembled WGS sequence"/>
</dbReference>
<dbReference type="Pfam" id="PF00395">
    <property type="entry name" value="SLH"/>
    <property type="match status" value="2"/>
</dbReference>
<feature type="domain" description="SLH" evidence="1">
    <location>
        <begin position="176"/>
        <end position="238"/>
    </location>
</feature>
<dbReference type="PROSITE" id="PS51272">
    <property type="entry name" value="SLH"/>
    <property type="match status" value="2"/>
</dbReference>
<proteinExistence type="predicted"/>
<evidence type="ECO:0000259" key="1">
    <source>
        <dbReference type="PROSITE" id="PS51272"/>
    </source>
</evidence>
<dbReference type="EMBL" id="JBHUHO010000037">
    <property type="protein sequence ID" value="MFD2117195.1"/>
    <property type="molecule type" value="Genomic_DNA"/>
</dbReference>
<keyword evidence="4" id="KW-1185">Reference proteome</keyword>
<comment type="caution">
    <text evidence="3">The sequence shown here is derived from an EMBL/GenBank/DDBJ whole genome shotgun (WGS) entry which is preliminary data.</text>
</comment>
<organism evidence="3 4">
    <name type="scientific">Paenibacillus yanchengensis</name>
    <dbReference type="NCBI Taxonomy" id="2035833"/>
    <lineage>
        <taxon>Bacteria</taxon>
        <taxon>Bacillati</taxon>
        <taxon>Bacillota</taxon>
        <taxon>Bacilli</taxon>
        <taxon>Bacillales</taxon>
        <taxon>Paenibacillaceae</taxon>
        <taxon>Paenibacillus</taxon>
    </lineage>
</organism>
<keyword evidence="3" id="KW-0378">Hydrolase</keyword>
<accession>A0ABW4YNE7</accession>
<sequence>MITRKRMEEKHRKKWLMLVISMCMMLSIVSPVSAYKAQLKPFKDEEYDYSREPIYMLAALNIIDGYEDGTFQPNAPLSREAFIKLLVAADQLQNKVKVKKLPIDVKSQKWSAPYISYAMEQNWLINLLNSKNQLQPTTTITRQEVAALVGRAMLEQESEATRKRWVSDDWKRARDKSSFKDQLKIKEELRPYVYYAVHRGVMEGSSGGFQPQASLIRKQASAVVYRYLDQLIVGKKIELTGYYAISSYSAKQHIDKLSTVIFGWSQLEYDKEGSAKLSTTKSTFRIPDGFDEVVQLADKQKASKELMVFYDGSNLPQFLKDKPAQTAFIDSLLTVLNNKKYGFTGVHIDFEGLKAASSAPDYVQFLESLRKKLTGLTLSVAVPPTFFYKGYDLQKIGKIVDTVNLMAHDFTEKSSKQPSAPLPLVHAALVDALAVVPKEKLVLAISKQANQWVTKSKDGIEEVSLYSPTIADVEKRLTMAAVTGTWSMPYFLWKATFTDESGQHEMYYEDAQSIAKKIWLARLYDIKGVSLWHMGNFTAQDWRMISW</sequence>